<dbReference type="OrthoDB" id="7062641at2"/>
<evidence type="ECO:0000313" key="3">
    <source>
        <dbReference type="Proteomes" id="UP000035760"/>
    </source>
</evidence>
<gene>
    <name evidence="2" type="ORF">BN873_380040</name>
</gene>
<feature type="chain" id="PRO_5004880454" description="DUF1134 domain-containing protein" evidence="1">
    <location>
        <begin position="26"/>
        <end position="150"/>
    </location>
</feature>
<proteinExistence type="predicted"/>
<evidence type="ECO:0000256" key="1">
    <source>
        <dbReference type="SAM" id="SignalP"/>
    </source>
</evidence>
<organism evidence="2 3">
    <name type="scientific">Candidatus Competibacter denitrificans Run_A_D11</name>
    <dbReference type="NCBI Taxonomy" id="1400863"/>
    <lineage>
        <taxon>Bacteria</taxon>
        <taxon>Pseudomonadati</taxon>
        <taxon>Pseudomonadota</taxon>
        <taxon>Gammaproteobacteria</taxon>
        <taxon>Candidatus Competibacteraceae</taxon>
        <taxon>Candidatus Competibacter</taxon>
    </lineage>
</organism>
<dbReference type="Proteomes" id="UP000035760">
    <property type="component" value="Unassembled WGS sequence"/>
</dbReference>
<evidence type="ECO:0000313" key="2">
    <source>
        <dbReference type="EMBL" id="CDI03058.1"/>
    </source>
</evidence>
<reference evidence="2" key="1">
    <citation type="submission" date="2013-07" db="EMBL/GenBank/DDBJ databases">
        <authorList>
            <person name="McIlroy S."/>
        </authorList>
    </citation>
    <scope>NUCLEOTIDE SEQUENCE [LARGE SCALE GENOMIC DNA]</scope>
    <source>
        <strain evidence="2">Run_A_D11</strain>
    </source>
</reference>
<dbReference type="RefSeq" id="WP_048673591.1">
    <property type="nucleotide sequence ID" value="NZ_CBTJ020000045.1"/>
</dbReference>
<dbReference type="AlphaFoldDB" id="W6MDL2"/>
<dbReference type="STRING" id="1400863.BN873_380040"/>
<feature type="signal peptide" evidence="1">
    <location>
        <begin position="1"/>
        <end position="25"/>
    </location>
</feature>
<sequence length="150" mass="15419">MTMLRKMMAPAFLATTLLVSSLALAVDPAKAPSGKVEIDETQFGLIVGGSTGGGTLTYHGKKHDFKIGGLSLGAAIGAAKISAVGEVYDLKDLSKFPGTYTKLDANVALGGGVGGVQMKNENGVIMRLDSTTQGLQFNLGVSGVKVTMEK</sequence>
<protein>
    <recommendedName>
        <fullName evidence="4">DUF1134 domain-containing protein</fullName>
    </recommendedName>
</protein>
<keyword evidence="1" id="KW-0732">Signal</keyword>
<evidence type="ECO:0008006" key="4">
    <source>
        <dbReference type="Google" id="ProtNLM"/>
    </source>
</evidence>
<dbReference type="EMBL" id="CBTJ020000045">
    <property type="protein sequence ID" value="CDI03058.1"/>
    <property type="molecule type" value="Genomic_DNA"/>
</dbReference>
<reference evidence="2" key="2">
    <citation type="submission" date="2014-03" db="EMBL/GenBank/DDBJ databases">
        <title>Candidatus Competibacter-lineage genomes retrieved from metagenomes reveal functional metabolic diversity.</title>
        <authorList>
            <person name="McIlroy S.J."/>
            <person name="Albertsen M."/>
            <person name="Andresen E.K."/>
            <person name="Saunders A.M."/>
            <person name="Kristiansen R."/>
            <person name="Stokholm-Bjerregaard M."/>
            <person name="Nielsen K.L."/>
            <person name="Nielsen P.H."/>
        </authorList>
    </citation>
    <scope>NUCLEOTIDE SEQUENCE</scope>
    <source>
        <strain evidence="2">Run_A_D11</strain>
    </source>
</reference>
<accession>W6MDL2</accession>
<name>W6MDL2_9GAMM</name>
<comment type="caution">
    <text evidence="2">The sequence shown here is derived from an EMBL/GenBank/DDBJ whole genome shotgun (WGS) entry which is preliminary data.</text>
</comment>
<keyword evidence="3" id="KW-1185">Reference proteome</keyword>